<keyword evidence="2 4" id="KW-0238">DNA-binding</keyword>
<evidence type="ECO:0000259" key="5">
    <source>
        <dbReference type="PROSITE" id="PS50977"/>
    </source>
</evidence>
<dbReference type="PROSITE" id="PS01081">
    <property type="entry name" value="HTH_TETR_1"/>
    <property type="match status" value="1"/>
</dbReference>
<accession>A0ABT3Z701</accession>
<dbReference type="Proteomes" id="UP001073227">
    <property type="component" value="Unassembled WGS sequence"/>
</dbReference>
<dbReference type="EMBL" id="JAOVZR010000001">
    <property type="protein sequence ID" value="MCY0147555.1"/>
    <property type="molecule type" value="Genomic_DNA"/>
</dbReference>
<dbReference type="PANTHER" id="PTHR30055">
    <property type="entry name" value="HTH-TYPE TRANSCRIPTIONAL REGULATOR RUTR"/>
    <property type="match status" value="1"/>
</dbReference>
<dbReference type="Pfam" id="PF00440">
    <property type="entry name" value="TetR_N"/>
    <property type="match status" value="1"/>
</dbReference>
<dbReference type="RefSeq" id="WP_267653157.1">
    <property type="nucleotide sequence ID" value="NZ_JAOVZR010000001.1"/>
</dbReference>
<sequence length="191" mass="21156">MPRPTAEQIRTRIHEALVREVAEKGIGAVSVGHVAKRARISPGTIYLHFDSKEDMLQKVYLEIKTEFHGIIVAAQDEPCSRAMIRRMWRDLFDFVSAHPHDFQFVEYAGAAQVLTAAQSRSIGYMQAEIAAMLQRAVDDGTLAPLPIATLTVLLVAPAMHLARTALLAGRAVQKSEIDLTFERVWIGVSAH</sequence>
<dbReference type="InterPro" id="IPR023772">
    <property type="entry name" value="DNA-bd_HTH_TetR-type_CS"/>
</dbReference>
<dbReference type="PROSITE" id="PS50977">
    <property type="entry name" value="HTH_TETR_2"/>
    <property type="match status" value="1"/>
</dbReference>
<dbReference type="InterPro" id="IPR054422">
    <property type="entry name" value="TetR-like_HI_0893_C"/>
</dbReference>
<dbReference type="InterPro" id="IPR050109">
    <property type="entry name" value="HTH-type_TetR-like_transc_reg"/>
</dbReference>
<evidence type="ECO:0000313" key="7">
    <source>
        <dbReference type="Proteomes" id="UP001073227"/>
    </source>
</evidence>
<keyword evidence="1" id="KW-0805">Transcription regulation</keyword>
<dbReference type="InterPro" id="IPR001647">
    <property type="entry name" value="HTH_TetR"/>
</dbReference>
<reference evidence="6" key="1">
    <citation type="submission" date="2022-10" db="EMBL/GenBank/DDBJ databases">
        <title>Hoeflea sp. G2-23, isolated from marine algae.</title>
        <authorList>
            <person name="Kristyanto S."/>
            <person name="Kim J.M."/>
            <person name="Jeon C.O."/>
        </authorList>
    </citation>
    <scope>NUCLEOTIDE SEQUENCE</scope>
    <source>
        <strain evidence="6">G2-23</strain>
    </source>
</reference>
<evidence type="ECO:0000256" key="3">
    <source>
        <dbReference type="ARBA" id="ARBA00023163"/>
    </source>
</evidence>
<dbReference type="Pfam" id="PF22604">
    <property type="entry name" value="TetR_HI_0893_C"/>
    <property type="match status" value="1"/>
</dbReference>
<dbReference type="SUPFAM" id="SSF46689">
    <property type="entry name" value="Homeodomain-like"/>
    <property type="match status" value="1"/>
</dbReference>
<protein>
    <submittedName>
        <fullName evidence="6">TetR/AcrR family transcriptional regulator</fullName>
    </submittedName>
</protein>
<feature type="DNA-binding region" description="H-T-H motif" evidence="4">
    <location>
        <begin position="30"/>
        <end position="49"/>
    </location>
</feature>
<dbReference type="PANTHER" id="PTHR30055:SF234">
    <property type="entry name" value="HTH-TYPE TRANSCRIPTIONAL REGULATOR BETI"/>
    <property type="match status" value="1"/>
</dbReference>
<feature type="domain" description="HTH tetR-type" evidence="5">
    <location>
        <begin position="7"/>
        <end position="67"/>
    </location>
</feature>
<gene>
    <name evidence="6" type="ORF">OEG84_07465</name>
</gene>
<dbReference type="InterPro" id="IPR009057">
    <property type="entry name" value="Homeodomain-like_sf"/>
</dbReference>
<name>A0ABT3Z701_9HYPH</name>
<dbReference type="PRINTS" id="PR00455">
    <property type="entry name" value="HTHTETR"/>
</dbReference>
<evidence type="ECO:0000313" key="6">
    <source>
        <dbReference type="EMBL" id="MCY0147555.1"/>
    </source>
</evidence>
<dbReference type="InterPro" id="IPR036271">
    <property type="entry name" value="Tet_transcr_reg_TetR-rel_C_sf"/>
</dbReference>
<evidence type="ECO:0000256" key="1">
    <source>
        <dbReference type="ARBA" id="ARBA00023015"/>
    </source>
</evidence>
<dbReference type="SUPFAM" id="SSF48498">
    <property type="entry name" value="Tetracyclin repressor-like, C-terminal domain"/>
    <property type="match status" value="1"/>
</dbReference>
<comment type="caution">
    <text evidence="6">The sequence shown here is derived from an EMBL/GenBank/DDBJ whole genome shotgun (WGS) entry which is preliminary data.</text>
</comment>
<proteinExistence type="predicted"/>
<evidence type="ECO:0000256" key="4">
    <source>
        <dbReference type="PROSITE-ProRule" id="PRU00335"/>
    </source>
</evidence>
<evidence type="ECO:0000256" key="2">
    <source>
        <dbReference type="ARBA" id="ARBA00023125"/>
    </source>
</evidence>
<keyword evidence="3" id="KW-0804">Transcription</keyword>
<organism evidence="6 7">
    <name type="scientific">Hoeflea algicola</name>
    <dbReference type="NCBI Taxonomy" id="2983763"/>
    <lineage>
        <taxon>Bacteria</taxon>
        <taxon>Pseudomonadati</taxon>
        <taxon>Pseudomonadota</taxon>
        <taxon>Alphaproteobacteria</taxon>
        <taxon>Hyphomicrobiales</taxon>
        <taxon>Rhizobiaceae</taxon>
        <taxon>Hoeflea</taxon>
    </lineage>
</organism>
<keyword evidence="7" id="KW-1185">Reference proteome</keyword>
<dbReference type="Gene3D" id="1.10.357.10">
    <property type="entry name" value="Tetracycline Repressor, domain 2"/>
    <property type="match status" value="1"/>
</dbReference>